<comment type="caution">
    <text evidence="2">The sequence shown here is derived from an EMBL/GenBank/DDBJ whole genome shotgun (WGS) entry which is preliminary data.</text>
</comment>
<reference evidence="2 3" key="1">
    <citation type="journal article" date="2013" name="Genome Announc.">
        <title>Draft Genome Sequence of Exiguobacterium pavilionensis Strain RW-2, with Wide Thermal, Salinity, and pH Tolerance, Isolated from Modern Freshwater Microbialites.</title>
        <authorList>
            <person name="White R.A.III."/>
            <person name="Grassa C.J."/>
            <person name="Suttle C.A."/>
        </authorList>
    </citation>
    <scope>NUCLEOTIDE SEQUENCE [LARGE SCALE GENOMIC DNA]</scope>
    <source>
        <strain evidence="2 3">RW-2</strain>
    </source>
</reference>
<evidence type="ECO:0000313" key="2">
    <source>
        <dbReference type="EMBL" id="ERG66789.1"/>
    </source>
</evidence>
<name>U1LW13_9BACL</name>
<dbReference type="EMBL" id="ATCL01000020">
    <property type="protein sequence ID" value="ERG66789.1"/>
    <property type="molecule type" value="Genomic_DNA"/>
</dbReference>
<organism evidence="2 3">
    <name type="scientific">Exiguobacterium chiriqhucha RW-2</name>
    <dbReference type="NCBI Taxonomy" id="1345023"/>
    <lineage>
        <taxon>Bacteria</taxon>
        <taxon>Bacillati</taxon>
        <taxon>Bacillota</taxon>
        <taxon>Bacilli</taxon>
        <taxon>Bacillales</taxon>
        <taxon>Bacillales Family XII. Incertae Sedis</taxon>
        <taxon>Exiguobacterium</taxon>
    </lineage>
</organism>
<gene>
    <name evidence="2" type="ORF">M467_05795</name>
</gene>
<keyword evidence="1" id="KW-0812">Transmembrane</keyword>
<proteinExistence type="predicted"/>
<accession>U1LW13</accession>
<evidence type="ECO:0000256" key="1">
    <source>
        <dbReference type="SAM" id="Phobius"/>
    </source>
</evidence>
<dbReference type="AlphaFoldDB" id="U1LW13"/>
<dbReference type="Proteomes" id="UP000016464">
    <property type="component" value="Unassembled WGS sequence"/>
</dbReference>
<protein>
    <submittedName>
        <fullName evidence="2">Uncharacterized protein</fullName>
    </submittedName>
</protein>
<feature type="transmembrane region" description="Helical" evidence="1">
    <location>
        <begin position="6"/>
        <end position="27"/>
    </location>
</feature>
<evidence type="ECO:0000313" key="3">
    <source>
        <dbReference type="Proteomes" id="UP000016464"/>
    </source>
</evidence>
<sequence length="31" mass="3424">MGSLLLVGLIPAVIMTVALGLFIRHLYLNRE</sequence>
<keyword evidence="1" id="KW-1133">Transmembrane helix</keyword>
<dbReference type="PATRIC" id="fig|1345023.5.peg.2259"/>
<keyword evidence="1" id="KW-0472">Membrane</keyword>
<keyword evidence="3" id="KW-1185">Reference proteome</keyword>
<dbReference type="STRING" id="1385984.GCA_000702565_01474"/>